<proteinExistence type="predicted"/>
<feature type="transmembrane region" description="Helical" evidence="1">
    <location>
        <begin position="77"/>
        <end position="100"/>
    </location>
</feature>
<evidence type="ECO:0000313" key="2">
    <source>
        <dbReference type="EMBL" id="EDT16313.1"/>
    </source>
</evidence>
<reference evidence="2 3" key="1">
    <citation type="submission" date="2007-07" db="EMBL/GenBank/DDBJ databases">
        <title>Annotation of Clostridium perfringens E str. JGS1987.</title>
        <authorList>
            <person name="Paulsen I."/>
            <person name="Sebastian Y."/>
        </authorList>
    </citation>
    <scope>NUCLEOTIDE SEQUENCE [LARGE SCALE GENOMIC DNA]</scope>
    <source>
        <strain evidence="3">E str. JGS1987</strain>
    </source>
</reference>
<dbReference type="AlphaFoldDB" id="B1BPS7"/>
<accession>B1BPS7</accession>
<keyword evidence="1" id="KW-1133">Transmembrane helix</keyword>
<dbReference type="EMBL" id="ABDW01000003">
    <property type="protein sequence ID" value="EDT16313.1"/>
    <property type="molecule type" value="Genomic_DNA"/>
</dbReference>
<keyword evidence="1" id="KW-0472">Membrane</keyword>
<evidence type="ECO:0000256" key="1">
    <source>
        <dbReference type="SAM" id="Phobius"/>
    </source>
</evidence>
<sequence>MKVGFRKPNLKKSFKARTTGKMKRRLKRSINPLYGKKGMGYINNPKKAVYNKIYNKATIGASLGDFERSTGVYKKGFFINVLLLITFPLWIGFYIVYWLFKLLYLMFNTFFKQIK</sequence>
<organism evidence="2 3">
    <name type="scientific">Clostridium perfringens E str. JGS1987</name>
    <dbReference type="NCBI Taxonomy" id="451755"/>
    <lineage>
        <taxon>Bacteria</taxon>
        <taxon>Bacillati</taxon>
        <taxon>Bacillota</taxon>
        <taxon>Clostridia</taxon>
        <taxon>Eubacteriales</taxon>
        <taxon>Clostridiaceae</taxon>
        <taxon>Clostridium</taxon>
    </lineage>
</organism>
<dbReference type="Proteomes" id="UP000005337">
    <property type="component" value="Unassembled WGS sequence"/>
</dbReference>
<name>B1BPS7_CLOPF</name>
<protein>
    <submittedName>
        <fullName evidence="2">Phage protein</fullName>
    </submittedName>
</protein>
<keyword evidence="1" id="KW-0812">Transmembrane</keyword>
<dbReference type="RefSeq" id="WP_003461853.1">
    <property type="nucleotide sequence ID" value="NZ_ABDW01000003.1"/>
</dbReference>
<evidence type="ECO:0000313" key="3">
    <source>
        <dbReference type="Proteomes" id="UP000005337"/>
    </source>
</evidence>
<gene>
    <name evidence="2" type="ORF">AC3_2536</name>
</gene>
<comment type="caution">
    <text evidence="2">The sequence shown here is derived from an EMBL/GenBank/DDBJ whole genome shotgun (WGS) entry which is preliminary data.</text>
</comment>